<keyword evidence="1" id="KW-0472">Membrane</keyword>
<name>A0A2B9PUM5_BACCE</name>
<keyword evidence="1" id="KW-0812">Transmembrane</keyword>
<gene>
    <name evidence="2" type="ORF">CN984_18460</name>
</gene>
<comment type="caution">
    <text evidence="2">The sequence shown here is derived from an EMBL/GenBank/DDBJ whole genome shotgun (WGS) entry which is preliminary data.</text>
</comment>
<protein>
    <submittedName>
        <fullName evidence="2">Uncharacterized protein</fullName>
    </submittedName>
</protein>
<evidence type="ECO:0000313" key="3">
    <source>
        <dbReference type="Proteomes" id="UP000223777"/>
    </source>
</evidence>
<evidence type="ECO:0000256" key="1">
    <source>
        <dbReference type="SAM" id="Phobius"/>
    </source>
</evidence>
<evidence type="ECO:0000313" key="2">
    <source>
        <dbReference type="EMBL" id="PGO25841.1"/>
    </source>
</evidence>
<dbReference type="EMBL" id="NUIL01000026">
    <property type="protein sequence ID" value="PGO25841.1"/>
    <property type="molecule type" value="Genomic_DNA"/>
</dbReference>
<feature type="transmembrane region" description="Helical" evidence="1">
    <location>
        <begin position="28"/>
        <end position="55"/>
    </location>
</feature>
<dbReference type="Proteomes" id="UP000223777">
    <property type="component" value="Unassembled WGS sequence"/>
</dbReference>
<organism evidence="2 3">
    <name type="scientific">Bacillus cereus</name>
    <dbReference type="NCBI Taxonomy" id="1396"/>
    <lineage>
        <taxon>Bacteria</taxon>
        <taxon>Bacillati</taxon>
        <taxon>Bacillota</taxon>
        <taxon>Bacilli</taxon>
        <taxon>Bacillales</taxon>
        <taxon>Bacillaceae</taxon>
        <taxon>Bacillus</taxon>
        <taxon>Bacillus cereus group</taxon>
    </lineage>
</organism>
<reference evidence="2 3" key="1">
    <citation type="submission" date="2017-09" db="EMBL/GenBank/DDBJ databases">
        <title>Large-scale bioinformatics analysis of Bacillus genomes uncovers conserved roles of natural products in bacterial physiology.</title>
        <authorList>
            <consortium name="Agbiome Team Llc"/>
            <person name="Bleich R.M."/>
            <person name="Grubbs K.J."/>
            <person name="Santa Maria K.C."/>
            <person name="Allen S.E."/>
            <person name="Farag S."/>
            <person name="Shank E.A."/>
            <person name="Bowers A."/>
        </authorList>
    </citation>
    <scope>NUCLEOTIDE SEQUENCE [LARGE SCALE GENOMIC DNA]</scope>
    <source>
        <strain evidence="2 3">AFS050027</strain>
    </source>
</reference>
<accession>A0A2B9PUM5</accession>
<dbReference type="RefSeq" id="WP_098765498.1">
    <property type="nucleotide sequence ID" value="NZ_NUIL01000026.1"/>
</dbReference>
<feature type="transmembrane region" description="Helical" evidence="1">
    <location>
        <begin position="5"/>
        <end position="22"/>
    </location>
</feature>
<dbReference type="AlphaFoldDB" id="A0A2B9PUM5"/>
<feature type="transmembrane region" description="Helical" evidence="1">
    <location>
        <begin position="76"/>
        <end position="94"/>
    </location>
</feature>
<sequence length="95" mass="10532">MIRRGLISGILLLLIVSVVAYFSRNWSYIYYVCGAFGVISIGLALAYFIDSLILGNKGTLFSNKEKRKIGRIDQSKGFLIMAIPNLIAALVYIVI</sequence>
<proteinExistence type="predicted"/>
<keyword evidence="1" id="KW-1133">Transmembrane helix</keyword>